<sequence length="639" mass="74414">MYLHSNLKYLSEYNSNLEYNLNNVDANEIETLKIDKNFVFKLRDEEGKEFYSGSIYDPVFESEVFLDGVNFDNTGYVLFGINSNVTLTQILEKKTDNAWVFVVEKDLRIIKKFLEETDLRPYLENKPERLIFIYGEEEQAKALVSVYLQSLLGFYFLQTEVLRTFPTYRLHSEYYHNLLEHFSNILKNHVFNIGNDLDDTLLGIKNELKNLKHVLTKPALKELKDKYKGKPIICVSTGPSLDKQLPLLKQVKGRAIIICAESAMRVLLKNGITPDIVCILERIENSFKLSVEGVKIPEETVLVGLTVIDPRIFDYWPKYMVPVFKQNITNSRFINEAFNDLGELYCGNSVAHMCYMLANYIGGDPIIVIGQDLAYSDDGTTHSKDSFYNFENNQDIDINIRTKIQDSLSNKGMHNKIVYLDGYYGGKVRSRLLWQQFLIWYEHHVASSNSLTINATEGGVHIKGTERMPFKKAIEKYCVETITPVSHLLEHINISKNDARKSLQNLHKKYEQLKETLQNIRDYAEENKEFIFQLLQELKTDTKEIFLLEMKLRRILEHNENVVIIILENDFISFYLRPLIAYMHVKINPISRINSIERAIEILSIQEWFMEGVVHGINKLTSLYERELEAILYEINFNY</sequence>
<protein>
    <recommendedName>
        <fullName evidence="2">6-hydroxymethylpterin diphosphokinase MptE-like domain-containing protein</fullName>
    </recommendedName>
</protein>
<accession>A0ABT9VLZ6</accession>
<keyword evidence="1" id="KW-0175">Coiled coil</keyword>
<evidence type="ECO:0000259" key="2">
    <source>
        <dbReference type="Pfam" id="PF01973"/>
    </source>
</evidence>
<dbReference type="EMBL" id="JAUSTR010000002">
    <property type="protein sequence ID" value="MDQ0161929.1"/>
    <property type="molecule type" value="Genomic_DNA"/>
</dbReference>
<dbReference type="Pfam" id="PF01973">
    <property type="entry name" value="MptE-like"/>
    <property type="match status" value="1"/>
</dbReference>
<keyword evidence="4" id="KW-1185">Reference proteome</keyword>
<organism evidence="3 4">
    <name type="scientific">Aeribacillus alveayuensis</name>
    <dbReference type="NCBI Taxonomy" id="279215"/>
    <lineage>
        <taxon>Bacteria</taxon>
        <taxon>Bacillati</taxon>
        <taxon>Bacillota</taxon>
        <taxon>Bacilli</taxon>
        <taxon>Bacillales</taxon>
        <taxon>Bacillaceae</taxon>
        <taxon>Aeribacillus</taxon>
    </lineage>
</organism>
<evidence type="ECO:0000256" key="1">
    <source>
        <dbReference type="SAM" id="Coils"/>
    </source>
</evidence>
<feature type="coiled-coil region" evidence="1">
    <location>
        <begin position="496"/>
        <end position="527"/>
    </location>
</feature>
<proteinExistence type="predicted"/>
<feature type="domain" description="6-hydroxymethylpterin diphosphokinase MptE-like" evidence="2">
    <location>
        <begin position="205"/>
        <end position="378"/>
    </location>
</feature>
<name>A0ABT9VLZ6_9BACI</name>
<dbReference type="InterPro" id="IPR002826">
    <property type="entry name" value="MptE-like"/>
</dbReference>
<evidence type="ECO:0000313" key="3">
    <source>
        <dbReference type="EMBL" id="MDQ0161929.1"/>
    </source>
</evidence>
<evidence type="ECO:0000313" key="4">
    <source>
        <dbReference type="Proteomes" id="UP001225646"/>
    </source>
</evidence>
<dbReference type="PANTHER" id="PTHR41786">
    <property type="entry name" value="MOTILITY ACCESSORY FACTOR MAF"/>
    <property type="match status" value="1"/>
</dbReference>
<dbReference type="Proteomes" id="UP001225646">
    <property type="component" value="Unassembled WGS sequence"/>
</dbReference>
<reference evidence="3 4" key="1">
    <citation type="submission" date="2023-07" db="EMBL/GenBank/DDBJ databases">
        <title>Genomic Encyclopedia of Type Strains, Phase IV (KMG-IV): sequencing the most valuable type-strain genomes for metagenomic binning, comparative biology and taxonomic classification.</title>
        <authorList>
            <person name="Goeker M."/>
        </authorList>
    </citation>
    <scope>NUCLEOTIDE SEQUENCE [LARGE SCALE GENOMIC DNA]</scope>
    <source>
        <strain evidence="3 4">DSM 19092</strain>
    </source>
</reference>
<gene>
    <name evidence="3" type="ORF">J2S06_001003</name>
</gene>
<comment type="caution">
    <text evidence="3">The sequence shown here is derived from an EMBL/GenBank/DDBJ whole genome shotgun (WGS) entry which is preliminary data.</text>
</comment>
<dbReference type="PANTHER" id="PTHR41786:SF1">
    <property type="entry name" value="6-HYDROXYMETHYLPTERIN DIPHOSPHOKINASE MPTE-LIKE DOMAIN-CONTAINING PROTEIN"/>
    <property type="match status" value="1"/>
</dbReference>
<dbReference type="RefSeq" id="WP_419151504.1">
    <property type="nucleotide sequence ID" value="NZ_JAUSTR010000002.1"/>
</dbReference>